<accession>A0A1E8Q0U4</accession>
<dbReference type="Proteomes" id="UP000178953">
    <property type="component" value="Unassembled WGS sequence"/>
</dbReference>
<feature type="transmembrane region" description="Helical" evidence="1">
    <location>
        <begin position="214"/>
        <end position="234"/>
    </location>
</feature>
<sequence>MSRWLVTTVPAGLLLLGLGLLIAGGAVLAQRYVRRRFPALLQGEHNDVTKFAYGFIGFVYAFFVGFVVSSMWGQINTADGNARAEGAAAVQLARDVAAFDAADQVRIRQALLRYEQAAIAEWDTADTTESRDADTALDELYAAYRQVRATSDVQKAALATSTSNLNEASQARTVRLLTARADTGPPWPLWVVLGVTSAMVLGTVVVYGVERSGYHYPMVAVVGVIVAANLFLILELSHPYVGAISTSSDPLQQVVRTLR</sequence>
<feature type="transmembrane region" description="Helical" evidence="1">
    <location>
        <begin position="53"/>
        <end position="73"/>
    </location>
</feature>
<gene>
    <name evidence="2" type="ORF">BEL07_18660</name>
</gene>
<feature type="transmembrane region" description="Helical" evidence="1">
    <location>
        <begin position="187"/>
        <end position="208"/>
    </location>
</feature>
<keyword evidence="3" id="KW-1185">Reference proteome</keyword>
<evidence type="ECO:0008006" key="4">
    <source>
        <dbReference type="Google" id="ProtNLM"/>
    </source>
</evidence>
<dbReference type="AlphaFoldDB" id="A0A1E8Q0U4"/>
<dbReference type="EMBL" id="MCHX01000045">
    <property type="protein sequence ID" value="OFJ52198.1"/>
    <property type="molecule type" value="Genomic_DNA"/>
</dbReference>
<evidence type="ECO:0000256" key="1">
    <source>
        <dbReference type="SAM" id="Phobius"/>
    </source>
</evidence>
<keyword evidence="1" id="KW-0812">Transmembrane</keyword>
<comment type="caution">
    <text evidence="2">The sequence shown here is derived from an EMBL/GenBank/DDBJ whole genome shotgun (WGS) entry which is preliminary data.</text>
</comment>
<organism evidence="2 3">
    <name type="scientific">Mycolicibacterium grossiae</name>
    <dbReference type="NCBI Taxonomy" id="1552759"/>
    <lineage>
        <taxon>Bacteria</taxon>
        <taxon>Bacillati</taxon>
        <taxon>Actinomycetota</taxon>
        <taxon>Actinomycetes</taxon>
        <taxon>Mycobacteriales</taxon>
        <taxon>Mycobacteriaceae</taxon>
        <taxon>Mycolicibacterium</taxon>
    </lineage>
</organism>
<reference evidence="2 3" key="1">
    <citation type="submission" date="2016-09" db="EMBL/GenBank/DDBJ databases">
        <title>genome sequence of Mycobacterium sp. 739 SCH.</title>
        <authorList>
            <person name="Greninger A.L."/>
            <person name="Qin X."/>
            <person name="Jerome K."/>
            <person name="Vora S."/>
            <person name="Quinn K."/>
        </authorList>
    </citation>
    <scope>NUCLEOTIDE SEQUENCE [LARGE SCALE GENOMIC DNA]</scope>
    <source>
        <strain evidence="2 3">SCH</strain>
    </source>
</reference>
<dbReference type="RefSeq" id="WP_070354561.1">
    <property type="nucleotide sequence ID" value="NZ_CP043474.1"/>
</dbReference>
<keyword evidence="1" id="KW-0472">Membrane</keyword>
<name>A0A1E8Q0U4_9MYCO</name>
<dbReference type="InterPro" id="IPR025333">
    <property type="entry name" value="DUF4239"/>
</dbReference>
<dbReference type="OrthoDB" id="940913at2"/>
<dbReference type="Pfam" id="PF14023">
    <property type="entry name" value="Bestrophin-like"/>
    <property type="match status" value="1"/>
</dbReference>
<evidence type="ECO:0000313" key="3">
    <source>
        <dbReference type="Proteomes" id="UP000178953"/>
    </source>
</evidence>
<evidence type="ECO:0000313" key="2">
    <source>
        <dbReference type="EMBL" id="OFJ52198.1"/>
    </source>
</evidence>
<keyword evidence="1" id="KW-1133">Transmembrane helix</keyword>
<protein>
    <recommendedName>
        <fullName evidence="4">DUF4239 domain-containing protein</fullName>
    </recommendedName>
</protein>
<proteinExistence type="predicted"/>